<evidence type="ECO:0000256" key="2">
    <source>
        <dbReference type="ARBA" id="ARBA00010734"/>
    </source>
</evidence>
<dbReference type="EMBL" id="BDRX01000019">
    <property type="protein sequence ID" value="GBF90696.1"/>
    <property type="molecule type" value="Genomic_DNA"/>
</dbReference>
<accession>A0A2V0NST8</accession>
<dbReference type="GO" id="GO:0032040">
    <property type="term" value="C:small-subunit processome"/>
    <property type="evidence" value="ECO:0007669"/>
    <property type="project" value="TreeGrafter"/>
</dbReference>
<dbReference type="SMART" id="SM00386">
    <property type="entry name" value="HAT"/>
    <property type="match status" value="4"/>
</dbReference>
<dbReference type="OrthoDB" id="28112at2759"/>
<protein>
    <submittedName>
        <fullName evidence="9">U3 small nucleolar RNA-associated protein</fullName>
    </submittedName>
</protein>
<feature type="domain" description="U3 small nucleolar RNA-associated protein 6 homolog C-terminal" evidence="8">
    <location>
        <begin position="434"/>
        <end position="547"/>
    </location>
</feature>
<dbReference type="Pfam" id="PF24892">
    <property type="entry name" value="UTP6_C"/>
    <property type="match status" value="1"/>
</dbReference>
<evidence type="ECO:0000256" key="5">
    <source>
        <dbReference type="ARBA" id="ARBA00023242"/>
    </source>
</evidence>
<organism evidence="9 10">
    <name type="scientific">Raphidocelis subcapitata</name>
    <dbReference type="NCBI Taxonomy" id="307507"/>
    <lineage>
        <taxon>Eukaryota</taxon>
        <taxon>Viridiplantae</taxon>
        <taxon>Chlorophyta</taxon>
        <taxon>core chlorophytes</taxon>
        <taxon>Chlorophyceae</taxon>
        <taxon>CS clade</taxon>
        <taxon>Sphaeropleales</taxon>
        <taxon>Selenastraceae</taxon>
        <taxon>Raphidocelis</taxon>
    </lineage>
</organism>
<dbReference type="PANTHER" id="PTHR23271:SF1">
    <property type="entry name" value="U3 SMALL NUCLEOLAR RNA-ASSOCIATED PROTEIN 6 HOMOLOG"/>
    <property type="match status" value="1"/>
</dbReference>
<dbReference type="Pfam" id="PF08640">
    <property type="entry name" value="U3_assoc_6"/>
    <property type="match status" value="1"/>
</dbReference>
<feature type="domain" description="U3 small nucleolar RNA-associated protein 6 N-terminal" evidence="7">
    <location>
        <begin position="9"/>
        <end position="92"/>
    </location>
</feature>
<dbReference type="GO" id="GO:0034388">
    <property type="term" value="C:Pwp2p-containing subcomplex of 90S preribosome"/>
    <property type="evidence" value="ECO:0007669"/>
    <property type="project" value="TreeGrafter"/>
</dbReference>
<dbReference type="InterPro" id="IPR011990">
    <property type="entry name" value="TPR-like_helical_dom_sf"/>
</dbReference>
<keyword evidence="4" id="KW-0677">Repeat</keyword>
<dbReference type="AlphaFoldDB" id="A0A2V0NST8"/>
<comment type="caution">
    <text evidence="9">The sequence shown here is derived from an EMBL/GenBank/DDBJ whole genome shotgun (WGS) entry which is preliminary data.</text>
</comment>
<evidence type="ECO:0000256" key="3">
    <source>
        <dbReference type="ARBA" id="ARBA00022552"/>
    </source>
</evidence>
<dbReference type="InterPro" id="IPR003107">
    <property type="entry name" value="HAT"/>
</dbReference>
<reference evidence="9 10" key="1">
    <citation type="journal article" date="2018" name="Sci. Rep.">
        <title>Raphidocelis subcapitata (=Pseudokirchneriella subcapitata) provides an insight into genome evolution and environmental adaptations in the Sphaeropleales.</title>
        <authorList>
            <person name="Suzuki S."/>
            <person name="Yamaguchi H."/>
            <person name="Nakajima N."/>
            <person name="Kawachi M."/>
        </authorList>
    </citation>
    <scope>NUCLEOTIDE SEQUENCE [LARGE SCALE GENOMIC DNA]</scope>
    <source>
        <strain evidence="9 10">NIES-35</strain>
    </source>
</reference>
<feature type="compositionally biased region" description="Acidic residues" evidence="6">
    <location>
        <begin position="237"/>
        <end position="247"/>
    </location>
</feature>
<evidence type="ECO:0000259" key="8">
    <source>
        <dbReference type="Pfam" id="PF24892"/>
    </source>
</evidence>
<evidence type="ECO:0000313" key="10">
    <source>
        <dbReference type="Proteomes" id="UP000247498"/>
    </source>
</evidence>
<proteinExistence type="inferred from homology"/>
<dbReference type="InterPro" id="IPR055347">
    <property type="entry name" value="UTP6_N"/>
</dbReference>
<evidence type="ECO:0000256" key="1">
    <source>
        <dbReference type="ARBA" id="ARBA00004604"/>
    </source>
</evidence>
<name>A0A2V0NST8_9CHLO</name>
<dbReference type="GO" id="GO:0000462">
    <property type="term" value="P:maturation of SSU-rRNA from tricistronic rRNA transcript (SSU-rRNA, 5.8S rRNA, LSU-rRNA)"/>
    <property type="evidence" value="ECO:0007669"/>
    <property type="project" value="InterPro"/>
</dbReference>
<gene>
    <name evidence="9" type="ORF">Rsub_02996</name>
</gene>
<evidence type="ECO:0000313" key="9">
    <source>
        <dbReference type="EMBL" id="GBF90696.1"/>
    </source>
</evidence>
<dbReference type="STRING" id="307507.A0A2V0NST8"/>
<comment type="similarity">
    <text evidence="2">Belongs to the UTP6 family.</text>
</comment>
<sequence>MADTVRYLMEEMVPELEDMQKRRYFSKAEIREIVKRRQEFEYKLKRKAALKEDFLSYAEYEAKLDQLRQARRRGLGLSQAKQTLADYSMVRRVHFIFERATRKFKRDLSIWTRWLEFCRATRSNRRLSRVAARALQLHPNAPGLWTYAAAWEFEDNGNPAAARALMQQGLRMCKDSRQMWISYFDMELAYAQKLRARRAALGLDVPADEAAAEQGRQQQQQQQQQEAAEQGQQQGGEDGEGPMEGDGGEGGGGGSGSILAAVGGEQRGGEADADAAVAAVLTGAIAAVVARSAAAALPRDLALRRGLLEAAAKYGFPGVRALSAGVLAGIEADFPQDPEAVDVLARAAADPSDPAAPEEAVAASGQRFEAAIAACAAEGDEGEGGEKQRRRRAGERRGRLVELWRLYCSYLQQRLAALMAAASGDEARVAAAAGAAQQLLHALQRAHEAGCAGEEVYQLWSDVALQLKQKKMALRAAKLACEAFPRSPGVWRRRVALEARLRGAGAAAAQQLLAVLREALRAVPADAAPQVWLLVLEACAGQPSDLQALAALLVQAQMGCARGPPSGGMGDAAGRVLAAVWDACGAAAGRQLFAQLAALPPAGGDFYRHALQLEGRELEAAEAARDAGAKAARAAALQRVRRVLEAAVDAYGDADAGLWLAYARFEQQHARGGGGGVYWRAVKALADPEPFIQEYRSSVCADAPAERE</sequence>
<feature type="region of interest" description="Disordered" evidence="6">
    <location>
        <begin position="208"/>
        <end position="261"/>
    </location>
</feature>
<dbReference type="Gene3D" id="1.25.40.10">
    <property type="entry name" value="Tetratricopeptide repeat domain"/>
    <property type="match status" value="2"/>
</dbReference>
<feature type="compositionally biased region" description="Low complexity" evidence="6">
    <location>
        <begin position="212"/>
        <end position="232"/>
    </location>
</feature>
<evidence type="ECO:0000256" key="6">
    <source>
        <dbReference type="SAM" id="MobiDB-lite"/>
    </source>
</evidence>
<evidence type="ECO:0000256" key="4">
    <source>
        <dbReference type="ARBA" id="ARBA00022737"/>
    </source>
</evidence>
<comment type="subcellular location">
    <subcellularLocation>
        <location evidence="1">Nucleus</location>
        <location evidence="1">Nucleolus</location>
    </subcellularLocation>
</comment>
<dbReference type="SUPFAM" id="SSF48452">
    <property type="entry name" value="TPR-like"/>
    <property type="match status" value="1"/>
</dbReference>
<keyword evidence="5" id="KW-0539">Nucleus</keyword>
<keyword evidence="10" id="KW-1185">Reference proteome</keyword>
<dbReference type="InterPro" id="IPR056907">
    <property type="entry name" value="UTP6_C"/>
</dbReference>
<dbReference type="InParanoid" id="A0A2V0NST8"/>
<dbReference type="GO" id="GO:0030515">
    <property type="term" value="F:snoRNA binding"/>
    <property type="evidence" value="ECO:0007669"/>
    <property type="project" value="InterPro"/>
</dbReference>
<dbReference type="Proteomes" id="UP000247498">
    <property type="component" value="Unassembled WGS sequence"/>
</dbReference>
<evidence type="ECO:0000259" key="7">
    <source>
        <dbReference type="Pfam" id="PF08640"/>
    </source>
</evidence>
<dbReference type="FunCoup" id="A0A2V0NST8">
    <property type="interactions" value="1842"/>
</dbReference>
<dbReference type="PANTHER" id="PTHR23271">
    <property type="entry name" value="HEPATOCELLULAR CARCINOMA-ASSOCIATED ANTIGEN 66"/>
    <property type="match status" value="1"/>
</dbReference>
<dbReference type="InterPro" id="IPR013949">
    <property type="entry name" value="Utp6"/>
</dbReference>
<keyword evidence="3" id="KW-0698">rRNA processing</keyword>